<name>G8ZRJ4_TORDE</name>
<keyword evidence="4" id="KW-1133">Transmembrane helix</keyword>
<reference evidence="6 7" key="1">
    <citation type="journal article" date="2011" name="Proc. Natl. Acad. Sci. U.S.A.">
        <title>Evolutionary erosion of yeast sex chromosomes by mating-type switching accidents.</title>
        <authorList>
            <person name="Gordon J.L."/>
            <person name="Armisen D."/>
            <person name="Proux-Wera E."/>
            <person name="Oheigeartaigh S.S."/>
            <person name="Byrne K.P."/>
            <person name="Wolfe K.H."/>
        </authorList>
    </citation>
    <scope>NUCLEOTIDE SEQUENCE [LARGE SCALE GENOMIC DNA]</scope>
    <source>
        <strain evidence="7">ATCC 10662 / CBS 1146 / NBRC 0425 / NCYC 2629 / NRRL Y-866</strain>
    </source>
</reference>
<dbReference type="PANTHER" id="PTHR12482:SF65">
    <property type="entry name" value="ESTERASE, PUTATIVE (AFU_ORTHOLOGUE AFUA_3G12320)-RELATED"/>
    <property type="match status" value="1"/>
</dbReference>
<gene>
    <name evidence="6" type="primary">TDEL0C02470</name>
    <name evidence="6" type="ORF">TDEL_0C02470</name>
</gene>
<dbReference type="InterPro" id="IPR029058">
    <property type="entry name" value="AB_hydrolase_fold"/>
</dbReference>
<dbReference type="GO" id="GO:0016042">
    <property type="term" value="P:lipid catabolic process"/>
    <property type="evidence" value="ECO:0007669"/>
    <property type="project" value="UniProtKB-KW"/>
</dbReference>
<feature type="domain" description="DUF676" evidence="5">
    <location>
        <begin position="4"/>
        <end position="215"/>
    </location>
</feature>
<dbReference type="eggNOG" id="KOG4372">
    <property type="taxonomic scope" value="Eukaryota"/>
</dbReference>
<keyword evidence="4" id="KW-0812">Transmembrane</keyword>
<dbReference type="HOGENOM" id="CLU_027968_1_1_1"/>
<keyword evidence="2" id="KW-0442">Lipid degradation</keyword>
<evidence type="ECO:0000256" key="2">
    <source>
        <dbReference type="ARBA" id="ARBA00022963"/>
    </source>
</evidence>
<keyword evidence="2" id="KW-0443">Lipid metabolism</keyword>
<dbReference type="RefSeq" id="XP_003680347.1">
    <property type="nucleotide sequence ID" value="XM_003680299.1"/>
</dbReference>
<evidence type="ECO:0000313" key="7">
    <source>
        <dbReference type="Proteomes" id="UP000005627"/>
    </source>
</evidence>
<accession>G8ZRJ4</accession>
<organism evidence="6 7">
    <name type="scientific">Torulaspora delbrueckii</name>
    <name type="common">Yeast</name>
    <name type="synonym">Candida colliculosa</name>
    <dbReference type="NCBI Taxonomy" id="4950"/>
    <lineage>
        <taxon>Eukaryota</taxon>
        <taxon>Fungi</taxon>
        <taxon>Dikarya</taxon>
        <taxon>Ascomycota</taxon>
        <taxon>Saccharomycotina</taxon>
        <taxon>Saccharomycetes</taxon>
        <taxon>Saccharomycetales</taxon>
        <taxon>Saccharomycetaceae</taxon>
        <taxon>Torulaspora</taxon>
    </lineage>
</organism>
<evidence type="ECO:0000256" key="3">
    <source>
        <dbReference type="SAM" id="MobiDB-lite"/>
    </source>
</evidence>
<evidence type="ECO:0000259" key="5">
    <source>
        <dbReference type="Pfam" id="PF05057"/>
    </source>
</evidence>
<dbReference type="OrthoDB" id="273452at2759"/>
<keyword evidence="4" id="KW-0472">Membrane</keyword>
<dbReference type="GeneID" id="11500471"/>
<dbReference type="PANTHER" id="PTHR12482">
    <property type="entry name" value="LIPASE ROG1-RELATED-RELATED"/>
    <property type="match status" value="1"/>
</dbReference>
<dbReference type="KEGG" id="tdl:TDEL_0C02470"/>
<evidence type="ECO:0000256" key="4">
    <source>
        <dbReference type="SAM" id="Phobius"/>
    </source>
</evidence>
<dbReference type="AlphaFoldDB" id="G8ZRJ4"/>
<comment type="similarity">
    <text evidence="1">Belongs to the putative lipase ROG1 family.</text>
</comment>
<dbReference type="InParanoid" id="G8ZRJ4"/>
<sequence>MIEYHLIVLVHGLWGNTSHFDYISKALKEYARDNWGKDHEELLVYTTTLNEGFKTYDGIDVCGFRVAQEIADQIGCFENSSSKGRITKFSIVGYSLGGLISRYAIGLLYQKQFFKKREIQLLNFVTFCTPHVGVLAPGRNMAVRLFNSTVPWLLGNTGKQMFLKDKVTVGVDQSNNGMPLIHLMSLENTVFYRALESFKYKSLYANIINDRRTAWWTSGISLNDPFFNIDEYNGVEVFQYIRGFDTVVLDRNEMIVVAKAADPPTKNSIQGDSQAESGDEDSINISDNREVRDFYFFNYWLMKIGKWILVIANLLIIAPLLFTWKIVHSLAEMTISTIRVTRFVNKYSHQLLHDFFEILPSPDSDEILSANDSIGSESDVEADDLYSVRTSLSRTSSNHSNFGGNGSFPLEYGTYLGLEESLNDQADYLIESIYDAIERKNTHTGFVEEAPSNSTNIDEGSLAVTIRELESQPFEQLVAKHGKEMISLIENLYLDLSPTQVAIINSLNKLQWSKYPIYIRKTPSAHACAIVRQLDADFDEGKIVVDHWIRKVLQRN</sequence>
<dbReference type="Gene3D" id="3.40.50.1820">
    <property type="entry name" value="alpha/beta hydrolase"/>
    <property type="match status" value="1"/>
</dbReference>
<dbReference type="Pfam" id="PF05057">
    <property type="entry name" value="DUF676"/>
    <property type="match status" value="1"/>
</dbReference>
<keyword evidence="7" id="KW-1185">Reference proteome</keyword>
<protein>
    <recommendedName>
        <fullName evidence="5">DUF676 domain-containing protein</fullName>
    </recommendedName>
</protein>
<proteinExistence type="inferred from homology"/>
<evidence type="ECO:0000256" key="1">
    <source>
        <dbReference type="ARBA" id="ARBA00007920"/>
    </source>
</evidence>
<dbReference type="GO" id="GO:0004622">
    <property type="term" value="F:phosphatidylcholine lysophospholipase activity"/>
    <property type="evidence" value="ECO:0007669"/>
    <property type="project" value="TreeGrafter"/>
</dbReference>
<evidence type="ECO:0000313" key="6">
    <source>
        <dbReference type="EMBL" id="CCE91136.1"/>
    </source>
</evidence>
<feature type="region of interest" description="Disordered" evidence="3">
    <location>
        <begin position="263"/>
        <end position="282"/>
    </location>
</feature>
<dbReference type="InterPro" id="IPR007751">
    <property type="entry name" value="DUF676_lipase-like"/>
</dbReference>
<dbReference type="GO" id="GO:0047372">
    <property type="term" value="F:monoacylglycerol lipase activity"/>
    <property type="evidence" value="ECO:0007669"/>
    <property type="project" value="TreeGrafter"/>
</dbReference>
<dbReference type="InterPro" id="IPR044294">
    <property type="entry name" value="Lipase-like"/>
</dbReference>
<dbReference type="SUPFAM" id="SSF53474">
    <property type="entry name" value="alpha/beta-Hydrolases"/>
    <property type="match status" value="1"/>
</dbReference>
<dbReference type="EMBL" id="HE616744">
    <property type="protein sequence ID" value="CCE91136.1"/>
    <property type="molecule type" value="Genomic_DNA"/>
</dbReference>
<dbReference type="GO" id="GO:0005811">
    <property type="term" value="C:lipid droplet"/>
    <property type="evidence" value="ECO:0007669"/>
    <property type="project" value="TreeGrafter"/>
</dbReference>
<feature type="transmembrane region" description="Helical" evidence="4">
    <location>
        <begin position="307"/>
        <end position="327"/>
    </location>
</feature>
<dbReference type="Proteomes" id="UP000005627">
    <property type="component" value="Chromosome 3"/>
</dbReference>
<feature type="compositionally biased region" description="Polar residues" evidence="3">
    <location>
        <begin position="265"/>
        <end position="276"/>
    </location>
</feature>